<dbReference type="Proteomes" id="UP000034927">
    <property type="component" value="Unassembled WGS sequence"/>
</dbReference>
<dbReference type="EMBL" id="LBPO01000001">
    <property type="protein sequence ID" value="KKP59597.1"/>
    <property type="molecule type" value="Genomic_DNA"/>
</dbReference>
<dbReference type="InterPro" id="IPR017938">
    <property type="entry name" value="Riboflavin_synthase-like_b-brl"/>
</dbReference>
<dbReference type="InterPro" id="IPR050353">
    <property type="entry name" value="PyrK_electron_transfer"/>
</dbReference>
<proteinExistence type="predicted"/>
<dbReference type="NCBIfam" id="NF000796">
    <property type="entry name" value="PRK00054.1-1"/>
    <property type="match status" value="1"/>
</dbReference>
<keyword evidence="1" id="KW-0479">Metal-binding</keyword>
<comment type="caution">
    <text evidence="3">The sequence shown here is derived from an EMBL/GenBank/DDBJ whole genome shotgun (WGS) entry which is preliminary data.</text>
</comment>
<sequence>MDSTFIKISDIEIENSNVKTFYFDYELKSKPGQFIMLWIPGTDQKPFSVSFDNGQKFGLTIFKRGPATNKLFKMKIGDRVGINGPYGTNFTINPNLHYIMVAGGYGAAPLKFLTQTINGAAIDFIAGGRTKDNLLFEEELTKIPNLNLHITTDDGSKGYKGFVTDVLVELLAKIDPAQKDKTLVVTCGPELMQKKVLDICNEHNINCEVSIERYMKCGMGICGQCVIDDLGICMCKDGPVVNQKLANQIFEFGKYHRDKSGVIVHSQ</sequence>
<evidence type="ECO:0000313" key="3">
    <source>
        <dbReference type="EMBL" id="KKP59597.1"/>
    </source>
</evidence>
<dbReference type="GO" id="GO:0016491">
    <property type="term" value="F:oxidoreductase activity"/>
    <property type="evidence" value="ECO:0007669"/>
    <property type="project" value="InterPro"/>
</dbReference>
<dbReference type="PROSITE" id="PS51384">
    <property type="entry name" value="FAD_FR"/>
    <property type="match status" value="1"/>
</dbReference>
<dbReference type="PANTHER" id="PTHR43513:SF3">
    <property type="entry name" value="DIHYDROOROTATE DEHYDROGENASE B (NAD(+)), ELECTRON TRANSFER SUBUNIT-RELATED"/>
    <property type="match status" value="1"/>
</dbReference>
<feature type="binding site" evidence="1">
    <location>
        <position position="217"/>
    </location>
    <ligand>
        <name>[2Fe-2S] cluster</name>
        <dbReference type="ChEBI" id="CHEBI:190135"/>
    </ligand>
</feature>
<feature type="binding site" evidence="1">
    <location>
        <position position="235"/>
    </location>
    <ligand>
        <name>[2Fe-2S] cluster</name>
        <dbReference type="ChEBI" id="CHEBI:190135"/>
    </ligand>
</feature>
<evidence type="ECO:0000256" key="1">
    <source>
        <dbReference type="PIRSR" id="PIRSR006816-2"/>
    </source>
</evidence>
<dbReference type="GO" id="GO:0046872">
    <property type="term" value="F:metal ion binding"/>
    <property type="evidence" value="ECO:0007669"/>
    <property type="project" value="UniProtKB-KW"/>
</dbReference>
<dbReference type="Pfam" id="PF00175">
    <property type="entry name" value="NAD_binding_1"/>
    <property type="match status" value="1"/>
</dbReference>
<dbReference type="PANTHER" id="PTHR43513">
    <property type="entry name" value="DIHYDROOROTATE DEHYDROGENASE B (NAD(+)), ELECTRON TRANSFER SUBUNIT"/>
    <property type="match status" value="1"/>
</dbReference>
<dbReference type="GO" id="GO:0050660">
    <property type="term" value="F:flavin adenine dinucleotide binding"/>
    <property type="evidence" value="ECO:0007669"/>
    <property type="project" value="InterPro"/>
</dbReference>
<feature type="binding site" evidence="1">
    <location>
        <position position="222"/>
    </location>
    <ligand>
        <name>[2Fe-2S] cluster</name>
        <dbReference type="ChEBI" id="CHEBI:190135"/>
    </ligand>
</feature>
<dbReference type="Gene3D" id="3.40.50.80">
    <property type="entry name" value="Nucleotide-binding domain of ferredoxin-NADP reductase (FNR) module"/>
    <property type="match status" value="1"/>
</dbReference>
<dbReference type="InterPro" id="IPR012165">
    <property type="entry name" value="Cyt_c3_hydrogenase_gsu"/>
</dbReference>
<organism evidence="3 4">
    <name type="scientific">Candidatus Magasanikbacteria bacterium GW2011_GWC2_34_16</name>
    <dbReference type="NCBI Taxonomy" id="1619045"/>
    <lineage>
        <taxon>Bacteria</taxon>
        <taxon>Candidatus Magasanikiibacteriota</taxon>
    </lineage>
</organism>
<name>A0A0G0DWT9_9BACT</name>
<dbReference type="GO" id="GO:0051537">
    <property type="term" value="F:2 iron, 2 sulfur cluster binding"/>
    <property type="evidence" value="ECO:0007669"/>
    <property type="project" value="UniProtKB-KW"/>
</dbReference>
<dbReference type="Gene3D" id="2.40.30.10">
    <property type="entry name" value="Translation factors"/>
    <property type="match status" value="1"/>
</dbReference>
<feature type="domain" description="FAD-binding FR-type" evidence="2">
    <location>
        <begin position="1"/>
        <end position="92"/>
    </location>
</feature>
<dbReference type="InterPro" id="IPR017927">
    <property type="entry name" value="FAD-bd_FR_type"/>
</dbReference>
<evidence type="ECO:0000313" key="4">
    <source>
        <dbReference type="Proteomes" id="UP000034927"/>
    </source>
</evidence>
<keyword evidence="1" id="KW-0411">Iron-sulfur</keyword>
<dbReference type="PIRSF" id="PIRSF006816">
    <property type="entry name" value="Cyc3_hyd_g"/>
    <property type="match status" value="1"/>
</dbReference>
<dbReference type="GO" id="GO:0006221">
    <property type="term" value="P:pyrimidine nucleotide biosynthetic process"/>
    <property type="evidence" value="ECO:0007669"/>
    <property type="project" value="InterPro"/>
</dbReference>
<dbReference type="AlphaFoldDB" id="A0A0G0DWT9"/>
<keyword evidence="1" id="KW-0408">Iron</keyword>
<evidence type="ECO:0000259" key="2">
    <source>
        <dbReference type="PROSITE" id="PS51384"/>
    </source>
</evidence>
<dbReference type="SUPFAM" id="SSF52343">
    <property type="entry name" value="Ferredoxin reductase-like, C-terminal NADP-linked domain"/>
    <property type="match status" value="1"/>
</dbReference>
<dbReference type="InterPro" id="IPR001433">
    <property type="entry name" value="OxRdtase_FAD/NAD-bd"/>
</dbReference>
<protein>
    <submittedName>
        <fullName evidence="3">Putative dihydroorotate dehydrogenase B (NAD(+)), electron transfer subunit</fullName>
    </submittedName>
</protein>
<dbReference type="PRINTS" id="PR00410">
    <property type="entry name" value="PHEHYDRXLASE"/>
</dbReference>
<reference evidence="3 4" key="1">
    <citation type="journal article" date="2015" name="Nature">
        <title>rRNA introns, odd ribosomes, and small enigmatic genomes across a large radiation of phyla.</title>
        <authorList>
            <person name="Brown C.T."/>
            <person name="Hug L.A."/>
            <person name="Thomas B.C."/>
            <person name="Sharon I."/>
            <person name="Castelle C.J."/>
            <person name="Singh A."/>
            <person name="Wilkins M.J."/>
            <person name="Williams K.H."/>
            <person name="Banfield J.F."/>
        </authorList>
    </citation>
    <scope>NUCLEOTIDE SEQUENCE [LARGE SCALE GENOMIC DNA]</scope>
</reference>
<dbReference type="InterPro" id="IPR019480">
    <property type="entry name" value="Dihydroorotate_DH_Fe-S-bd"/>
</dbReference>
<comment type="cofactor">
    <cofactor evidence="1">
        <name>[2Fe-2S] cluster</name>
        <dbReference type="ChEBI" id="CHEBI:190135"/>
    </cofactor>
    <text evidence="1">Binds 1 [2Fe-2S] cluster per subunit.</text>
</comment>
<feature type="binding site" evidence="1">
    <location>
        <position position="225"/>
    </location>
    <ligand>
        <name>[2Fe-2S] cluster</name>
        <dbReference type="ChEBI" id="CHEBI:190135"/>
    </ligand>
</feature>
<gene>
    <name evidence="3" type="ORF">UR53_C0001G0097</name>
</gene>
<dbReference type="InterPro" id="IPR039261">
    <property type="entry name" value="FNR_nucleotide-bd"/>
</dbReference>
<dbReference type="SUPFAM" id="SSF63380">
    <property type="entry name" value="Riboflavin synthase domain-like"/>
    <property type="match status" value="1"/>
</dbReference>
<accession>A0A0G0DWT9</accession>
<dbReference type="Pfam" id="PF10418">
    <property type="entry name" value="DHODB_Fe-S_bind"/>
    <property type="match status" value="1"/>
</dbReference>
<keyword evidence="1" id="KW-0001">2Fe-2S</keyword>